<name>A0A8J3FW20_9PSEU</name>
<sequence>MGPVVGAALAATTVAAVVAPTAIAEPSSSPAETTTSTTSAPTTAPVSTTTVPSPTQDEKPTATTTTKAESSKPATSTTAKPTRPSDWVKPHIGLVDYTKPTVDTPTAKKGITFLGLKPYFVYISCDDRAGHNGRPTNISSDALDLGSLERISGGYYPHAASWAVNASVKDSAPAGKHTVSAQCGDEKLSYTFEVLPGDPGTTAPKPAQDAASAKEAQAKARTQAAKRNVSTQRGGNAQVKIRPKGRIETGAGGTTRG</sequence>
<evidence type="ECO:0000256" key="2">
    <source>
        <dbReference type="SAM" id="SignalP"/>
    </source>
</evidence>
<dbReference type="Proteomes" id="UP000637578">
    <property type="component" value="Unassembled WGS sequence"/>
</dbReference>
<evidence type="ECO:0000313" key="4">
    <source>
        <dbReference type="Proteomes" id="UP000637578"/>
    </source>
</evidence>
<evidence type="ECO:0000256" key="1">
    <source>
        <dbReference type="SAM" id="MobiDB-lite"/>
    </source>
</evidence>
<reference evidence="3" key="1">
    <citation type="journal article" date="2014" name="Int. J. Syst. Evol. Microbiol.">
        <title>Complete genome sequence of Corynebacterium casei LMG S-19264T (=DSM 44701T), isolated from a smear-ripened cheese.</title>
        <authorList>
            <consortium name="US DOE Joint Genome Institute (JGI-PGF)"/>
            <person name="Walter F."/>
            <person name="Albersmeier A."/>
            <person name="Kalinowski J."/>
            <person name="Ruckert C."/>
        </authorList>
    </citation>
    <scope>NUCLEOTIDE SEQUENCE</scope>
    <source>
        <strain evidence="3">CGMCC 4.5737</strain>
    </source>
</reference>
<proteinExistence type="predicted"/>
<feature type="signal peptide" evidence="2">
    <location>
        <begin position="1"/>
        <end position="24"/>
    </location>
</feature>
<reference evidence="3" key="2">
    <citation type="submission" date="2020-09" db="EMBL/GenBank/DDBJ databases">
        <authorList>
            <person name="Sun Q."/>
            <person name="Zhou Y."/>
        </authorList>
    </citation>
    <scope>NUCLEOTIDE SEQUENCE</scope>
    <source>
        <strain evidence="3">CGMCC 4.5737</strain>
    </source>
</reference>
<feature type="region of interest" description="Disordered" evidence="1">
    <location>
        <begin position="22"/>
        <end position="87"/>
    </location>
</feature>
<feature type="region of interest" description="Disordered" evidence="1">
    <location>
        <begin position="195"/>
        <end position="257"/>
    </location>
</feature>
<gene>
    <name evidence="3" type="ORF">GCM10012275_43470</name>
</gene>
<feature type="chain" id="PRO_5035236244" evidence="2">
    <location>
        <begin position="25"/>
        <end position="257"/>
    </location>
</feature>
<comment type="caution">
    <text evidence="3">The sequence shown here is derived from an EMBL/GenBank/DDBJ whole genome shotgun (WGS) entry which is preliminary data.</text>
</comment>
<evidence type="ECO:0000313" key="3">
    <source>
        <dbReference type="EMBL" id="GGM68255.1"/>
    </source>
</evidence>
<accession>A0A8J3FW20</accession>
<feature type="compositionally biased region" description="Low complexity" evidence="1">
    <location>
        <begin position="207"/>
        <end position="227"/>
    </location>
</feature>
<dbReference type="EMBL" id="BMMK01000022">
    <property type="protein sequence ID" value="GGM68255.1"/>
    <property type="molecule type" value="Genomic_DNA"/>
</dbReference>
<feature type="compositionally biased region" description="Low complexity" evidence="1">
    <location>
        <begin position="22"/>
        <end position="85"/>
    </location>
</feature>
<dbReference type="AlphaFoldDB" id="A0A8J3FW20"/>
<keyword evidence="4" id="KW-1185">Reference proteome</keyword>
<protein>
    <submittedName>
        <fullName evidence="3">Uncharacterized protein</fullName>
    </submittedName>
</protein>
<organism evidence="3 4">
    <name type="scientific">Longimycelium tulufanense</name>
    <dbReference type="NCBI Taxonomy" id="907463"/>
    <lineage>
        <taxon>Bacteria</taxon>
        <taxon>Bacillati</taxon>
        <taxon>Actinomycetota</taxon>
        <taxon>Actinomycetes</taxon>
        <taxon>Pseudonocardiales</taxon>
        <taxon>Pseudonocardiaceae</taxon>
        <taxon>Longimycelium</taxon>
    </lineage>
</organism>
<keyword evidence="2" id="KW-0732">Signal</keyword>